<reference evidence="5 6" key="1">
    <citation type="submission" date="2016-07" db="EMBL/GenBank/DDBJ databases">
        <title>Pervasive Adenine N6-methylation of Active Genes in Fungi.</title>
        <authorList>
            <consortium name="DOE Joint Genome Institute"/>
            <person name="Mondo S.J."/>
            <person name="Dannebaum R.O."/>
            <person name="Kuo R.C."/>
            <person name="Labutti K."/>
            <person name="Haridas S."/>
            <person name="Kuo A."/>
            <person name="Salamov A."/>
            <person name="Ahrendt S.R."/>
            <person name="Lipzen A."/>
            <person name="Sullivan W."/>
            <person name="Andreopoulos W.B."/>
            <person name="Clum A."/>
            <person name="Lindquist E."/>
            <person name="Daum C."/>
            <person name="Ramamoorthy G.K."/>
            <person name="Gryganskyi A."/>
            <person name="Culley D."/>
            <person name="Magnuson J.K."/>
            <person name="James T.Y."/>
            <person name="O'Malley M.A."/>
            <person name="Stajich J.E."/>
            <person name="Spatafora J.W."/>
            <person name="Visel A."/>
            <person name="Grigoriev I.V."/>
        </authorList>
    </citation>
    <scope>NUCLEOTIDE SEQUENCE [LARGE SCALE GENOMIC DNA]</scope>
    <source>
        <strain evidence="5 6">JEL800</strain>
    </source>
</reference>
<evidence type="ECO:0000259" key="4">
    <source>
        <dbReference type="SMART" id="SM01052"/>
    </source>
</evidence>
<dbReference type="STRING" id="329046.A0A1Y2BSR8"/>
<keyword evidence="3" id="KW-0143">Chaperone</keyword>
<dbReference type="Gene3D" id="3.80.10.10">
    <property type="entry name" value="Ribonuclease Inhibitor"/>
    <property type="match status" value="2"/>
</dbReference>
<evidence type="ECO:0000313" key="5">
    <source>
        <dbReference type="EMBL" id="ORY37802.1"/>
    </source>
</evidence>
<dbReference type="InterPro" id="IPR001611">
    <property type="entry name" value="Leu-rich_rpt"/>
</dbReference>
<evidence type="ECO:0000256" key="1">
    <source>
        <dbReference type="ARBA" id="ARBA00022614"/>
    </source>
</evidence>
<protein>
    <submittedName>
        <fullName evidence="5">RNI-like protein</fullName>
    </submittedName>
</protein>
<dbReference type="InterPro" id="IPR029071">
    <property type="entry name" value="Ubiquitin-like_domsf"/>
</dbReference>
<evidence type="ECO:0000313" key="6">
    <source>
        <dbReference type="Proteomes" id="UP000193642"/>
    </source>
</evidence>
<dbReference type="SMART" id="SM01052">
    <property type="entry name" value="CAP_GLY"/>
    <property type="match status" value="1"/>
</dbReference>
<dbReference type="InterPro" id="IPR032675">
    <property type="entry name" value="LRR_dom_sf"/>
</dbReference>
<evidence type="ECO:0000256" key="3">
    <source>
        <dbReference type="ARBA" id="ARBA00023186"/>
    </source>
</evidence>
<dbReference type="Gene3D" id="2.30.30.190">
    <property type="entry name" value="CAP Gly-rich-like domain"/>
    <property type="match status" value="1"/>
</dbReference>
<dbReference type="Proteomes" id="UP000193642">
    <property type="component" value="Unassembled WGS sequence"/>
</dbReference>
<name>A0A1Y2BSR8_9FUNG</name>
<dbReference type="PANTHER" id="PTHR18849:SF0">
    <property type="entry name" value="CILIA- AND FLAGELLA-ASSOCIATED PROTEIN 410-RELATED"/>
    <property type="match status" value="1"/>
</dbReference>
<dbReference type="Pfam" id="PF01302">
    <property type="entry name" value="CAP_GLY"/>
    <property type="match status" value="1"/>
</dbReference>
<feature type="domain" description="CAP-Gly" evidence="4">
    <location>
        <begin position="8"/>
        <end position="86"/>
    </location>
</feature>
<dbReference type="PROSITE" id="PS51450">
    <property type="entry name" value="LRR"/>
    <property type="match status" value="1"/>
</dbReference>
<dbReference type="SUPFAM" id="SSF52058">
    <property type="entry name" value="L domain-like"/>
    <property type="match status" value="1"/>
</dbReference>
<keyword evidence="2" id="KW-0677">Repeat</keyword>
<dbReference type="AlphaFoldDB" id="A0A1Y2BSR8"/>
<dbReference type="SUPFAM" id="SSF74924">
    <property type="entry name" value="Cap-Gly domain"/>
    <property type="match status" value="1"/>
</dbReference>
<dbReference type="SUPFAM" id="SSF54236">
    <property type="entry name" value="Ubiquitin-like"/>
    <property type="match status" value="1"/>
</dbReference>
<dbReference type="InterPro" id="IPR036859">
    <property type="entry name" value="CAP-Gly_dom_sf"/>
</dbReference>
<dbReference type="Gene3D" id="3.10.20.90">
    <property type="entry name" value="Phosphatidylinositol 3-kinase Catalytic Subunit, Chain A, domain 1"/>
    <property type="match status" value="1"/>
</dbReference>
<keyword evidence="1" id="KW-0433">Leucine-rich repeat</keyword>
<dbReference type="PANTHER" id="PTHR18849">
    <property type="entry name" value="LEUCINE RICH REPEAT PROTEIN"/>
    <property type="match status" value="1"/>
</dbReference>
<dbReference type="EMBL" id="MCGO01000048">
    <property type="protein sequence ID" value="ORY37802.1"/>
    <property type="molecule type" value="Genomic_DNA"/>
</dbReference>
<gene>
    <name evidence="5" type="ORF">BCR33DRAFT_854555</name>
</gene>
<dbReference type="InterPro" id="IPR000938">
    <property type="entry name" value="CAP-Gly_domain"/>
</dbReference>
<comment type="caution">
    <text evidence="5">The sequence shown here is derived from an EMBL/GenBank/DDBJ whole genome shotgun (WGS) entry which is preliminary data.</text>
</comment>
<dbReference type="OrthoDB" id="5273213at2759"/>
<proteinExistence type="predicted"/>
<keyword evidence="6" id="KW-1185">Reference proteome</keyword>
<evidence type="ECO:0000256" key="2">
    <source>
        <dbReference type="ARBA" id="ARBA00022737"/>
    </source>
</evidence>
<accession>A0A1Y2BSR8</accession>
<organism evidence="5 6">
    <name type="scientific">Rhizoclosmatium globosum</name>
    <dbReference type="NCBI Taxonomy" id="329046"/>
    <lineage>
        <taxon>Eukaryota</taxon>
        <taxon>Fungi</taxon>
        <taxon>Fungi incertae sedis</taxon>
        <taxon>Chytridiomycota</taxon>
        <taxon>Chytridiomycota incertae sedis</taxon>
        <taxon>Chytridiomycetes</taxon>
        <taxon>Chytridiales</taxon>
        <taxon>Chytriomycetaceae</taxon>
        <taxon>Rhizoclosmatium</taxon>
    </lineage>
</organism>
<sequence length="582" mass="64775">MLSGMSLIGQRIEHATDGHRGTVRWMGLLRTNKANEAAEATEWLGIEWDAGERGRHSGNDPANPSQFLFRVKEQNSASFVKRDKLVFGRAFATAAIEKYVGSGTVPVPVSVAEKAEETERSSGLRMHRPGEDVAVELVGWDKMREKLRNLNNIHIAGLAGLGIAWIDADEDKNLKDLFPVLQDLDLSRNLFTSWEDVAQITRQLPKLDSLRLNSNRLEFLGTEPALLTSGFSNLKVLALNSTLIQWATMEQLAPYTPNLTSLFLGFNQLSSFGEKYSENSTDFPPSDIPPLFPTLQAFHLDQNNLHSWPQLCHVIHSHMPQLNTLNVSFNKFTEILPETASIFQSLTTLNISENLLSSYTSIHSLNAFPKLVDIRIKNNPVLITQPPSHATTTASTSHVSKTDDITSRLSKATRINGHAVSDRDRADAELYYLSKVAAWIHALETTANKSQEEVKQLVQEWHPRWDELCARYGRPEVAPVSATSLALKDRLLGLSFELVAGSEMDAGVLKKVEKKVPLGMTMRALRALVGRVLGVGGKEIRMRGVLKGGEGEESMVVELEEEMREVGFYEFKNGDTVQVWVL</sequence>